<dbReference type="EC" id="1.1.1.81" evidence="4"/>
<dbReference type="GO" id="GO:0016618">
    <property type="term" value="F:hydroxypyruvate reductase [NAD(P)H] activity"/>
    <property type="evidence" value="ECO:0007669"/>
    <property type="project" value="UniProtKB-EC"/>
</dbReference>
<evidence type="ECO:0000313" key="5">
    <source>
        <dbReference type="Proteomes" id="UP000005439"/>
    </source>
</evidence>
<dbReference type="HOGENOM" id="CLU_019796_1_0_9"/>
<evidence type="ECO:0000256" key="1">
    <source>
        <dbReference type="ARBA" id="ARBA00023002"/>
    </source>
</evidence>
<sequence length="307" mass="33926">MIATYLEPKTHQKFVDEVARRGLEEPIRAWATLSPEERAEVTILFGWKIPQSVIDHCPRLRWIQGAGAGVDWLLPLTIPPTVTISRIVDQFGPDMAEFALLGALAWVKNWPRIHSAQRRHQWDPFLVGRLADKVVGVLGAGSIGETIAVRFRPWVAEVRALGRHRPRLPEIVGYSMTEQAAFFEGLDLLIMVLPLTPETYHGVGQEALSRMKAGGYVINLGRGAILDTQALVSAVRSGQLSGALLDVHEDEPLPPDSELWDLPGVTISPHISGPSRVEGMAAVFVDNYRRFLAGEALRGVVDRVRGY</sequence>
<dbReference type="EMBL" id="CP003179">
    <property type="protein sequence ID" value="AEW04239.1"/>
    <property type="molecule type" value="Genomic_DNA"/>
</dbReference>
<keyword evidence="5" id="KW-1185">Reference proteome</keyword>
<dbReference type="Proteomes" id="UP000005439">
    <property type="component" value="Chromosome"/>
</dbReference>
<keyword evidence="1 4" id="KW-0560">Oxidoreductase</keyword>
<evidence type="ECO:0000256" key="2">
    <source>
        <dbReference type="ARBA" id="ARBA00023027"/>
    </source>
</evidence>
<keyword evidence="2" id="KW-0520">NAD</keyword>
<reference evidence="4 5" key="2">
    <citation type="journal article" date="2012" name="Stand. Genomic Sci.">
        <title>Complete genome sequence of the moderately thermophilic mineral-sulfide-oxidizing firmicute Sulfobacillus acidophilus type strain (NAL(T)).</title>
        <authorList>
            <person name="Anderson I."/>
            <person name="Chertkov O."/>
            <person name="Chen A."/>
            <person name="Saunders E."/>
            <person name="Lapidus A."/>
            <person name="Nolan M."/>
            <person name="Lucas S."/>
            <person name="Hammon N."/>
            <person name="Deshpande S."/>
            <person name="Cheng J.F."/>
            <person name="Han C."/>
            <person name="Tapia R."/>
            <person name="Goodwin L.A."/>
            <person name="Pitluck S."/>
            <person name="Liolios K."/>
            <person name="Pagani I."/>
            <person name="Ivanova N."/>
            <person name="Mikhailova N."/>
            <person name="Pati A."/>
            <person name="Palaniappan K."/>
            <person name="Land M."/>
            <person name="Pan C."/>
            <person name="Rohde M."/>
            <person name="Pukall R."/>
            <person name="Goker M."/>
            <person name="Detter J.C."/>
            <person name="Woyke T."/>
            <person name="Bristow J."/>
            <person name="Eisen J.A."/>
            <person name="Markowitz V."/>
            <person name="Hugenholtz P."/>
            <person name="Kyrpides N.C."/>
            <person name="Klenk H.P."/>
            <person name="Mavromatis K."/>
        </authorList>
    </citation>
    <scope>NUCLEOTIDE SEQUENCE [LARGE SCALE GENOMIC DNA]</scope>
    <source>
        <strain evidence="5">ATCC 700253 / DSM 10332 / NAL</strain>
    </source>
</reference>
<dbReference type="Gene3D" id="3.40.50.720">
    <property type="entry name" value="NAD(P)-binding Rossmann-like Domain"/>
    <property type="match status" value="2"/>
</dbReference>
<dbReference type="Pfam" id="PF02826">
    <property type="entry name" value="2-Hacid_dh_C"/>
    <property type="match status" value="1"/>
</dbReference>
<dbReference type="STRING" id="679936.Sulac_0732"/>
<dbReference type="InterPro" id="IPR006140">
    <property type="entry name" value="D-isomer_DH_NAD-bd"/>
</dbReference>
<dbReference type="InterPro" id="IPR036291">
    <property type="entry name" value="NAD(P)-bd_dom_sf"/>
</dbReference>
<dbReference type="SUPFAM" id="SSF51735">
    <property type="entry name" value="NAD(P)-binding Rossmann-fold domains"/>
    <property type="match status" value="1"/>
</dbReference>
<organism evidence="4 5">
    <name type="scientific">Sulfobacillus acidophilus (strain ATCC 700253 / DSM 10332 / NAL)</name>
    <dbReference type="NCBI Taxonomy" id="679936"/>
    <lineage>
        <taxon>Bacteria</taxon>
        <taxon>Bacillati</taxon>
        <taxon>Bacillota</taxon>
        <taxon>Clostridia</taxon>
        <taxon>Eubacteriales</taxon>
        <taxon>Clostridiales Family XVII. Incertae Sedis</taxon>
        <taxon>Sulfobacillus</taxon>
    </lineage>
</organism>
<protein>
    <submittedName>
        <fullName evidence="4">Hydroxypyruvate reductase</fullName>
        <ecNumber evidence="4">1.1.1.81</ecNumber>
    </submittedName>
</protein>
<dbReference type="CDD" id="cd05300">
    <property type="entry name" value="2-Hacid_dh_1"/>
    <property type="match status" value="1"/>
</dbReference>
<dbReference type="PANTHER" id="PTHR43333:SF1">
    <property type="entry name" value="D-ISOMER SPECIFIC 2-HYDROXYACID DEHYDROGENASE NAD-BINDING DOMAIN-CONTAINING PROTEIN"/>
    <property type="match status" value="1"/>
</dbReference>
<dbReference type="PATRIC" id="fig|679936.5.peg.780"/>
<dbReference type="InterPro" id="IPR029753">
    <property type="entry name" value="D-isomer_DH_CS"/>
</dbReference>
<dbReference type="SUPFAM" id="SSF52283">
    <property type="entry name" value="Formate/glycerate dehydrogenase catalytic domain-like"/>
    <property type="match status" value="1"/>
</dbReference>
<name>G8U0L7_SULAD</name>
<dbReference type="AlphaFoldDB" id="G8U0L7"/>
<dbReference type="PROSITE" id="PS00671">
    <property type="entry name" value="D_2_HYDROXYACID_DH_3"/>
    <property type="match status" value="1"/>
</dbReference>
<reference evidence="5" key="1">
    <citation type="submission" date="2011-12" db="EMBL/GenBank/DDBJ databases">
        <title>The complete genome of chromosome of Sulfobacillus acidophilus DSM 10332.</title>
        <authorList>
            <person name="Lucas S."/>
            <person name="Han J."/>
            <person name="Lapidus A."/>
            <person name="Bruce D."/>
            <person name="Goodwin L."/>
            <person name="Pitluck S."/>
            <person name="Peters L."/>
            <person name="Kyrpides N."/>
            <person name="Mavromatis K."/>
            <person name="Ivanova N."/>
            <person name="Mikhailova N."/>
            <person name="Chertkov O."/>
            <person name="Saunders E."/>
            <person name="Detter J.C."/>
            <person name="Tapia R."/>
            <person name="Han C."/>
            <person name="Land M."/>
            <person name="Hauser L."/>
            <person name="Markowitz V."/>
            <person name="Cheng J.-F."/>
            <person name="Hugenholtz P."/>
            <person name="Woyke T."/>
            <person name="Wu D."/>
            <person name="Pukall R."/>
            <person name="Gehrich-Schroeter G."/>
            <person name="Schneider S."/>
            <person name="Klenk H.-P."/>
            <person name="Eisen J.A."/>
        </authorList>
    </citation>
    <scope>NUCLEOTIDE SEQUENCE [LARGE SCALE GENOMIC DNA]</scope>
    <source>
        <strain evidence="5">ATCC 700253 / DSM 10332 / NAL</strain>
    </source>
</reference>
<feature type="domain" description="D-isomer specific 2-hydroxyacid dehydrogenase NAD-binding" evidence="3">
    <location>
        <begin position="103"/>
        <end position="272"/>
    </location>
</feature>
<proteinExistence type="predicted"/>
<dbReference type="GO" id="GO:0051287">
    <property type="term" value="F:NAD binding"/>
    <property type="evidence" value="ECO:0007669"/>
    <property type="project" value="InterPro"/>
</dbReference>
<dbReference type="PANTHER" id="PTHR43333">
    <property type="entry name" value="2-HACID_DH_C DOMAIN-CONTAINING PROTEIN"/>
    <property type="match status" value="1"/>
</dbReference>
<evidence type="ECO:0000259" key="3">
    <source>
        <dbReference type="Pfam" id="PF02826"/>
    </source>
</evidence>
<evidence type="ECO:0000313" key="4">
    <source>
        <dbReference type="EMBL" id="AEW04239.1"/>
    </source>
</evidence>
<accession>G8U0L7</accession>
<dbReference type="KEGG" id="sap:Sulac_0732"/>
<gene>
    <name evidence="4" type="ordered locus">Sulac_0732</name>
</gene>